<sequence>MAGSYFVPVVGQVYQNRNGQRYLCQAVEDRGRRGDTCARMRRISDGWTLWAHGPIRYEDDTIEWNYSTGGCWCE</sequence>
<dbReference type="STRING" id="1297617.IB211_00108c"/>
<organism evidence="1 2">
    <name type="scientific">Intestinimonas butyriciproducens</name>
    <dbReference type="NCBI Taxonomy" id="1297617"/>
    <lineage>
        <taxon>Bacteria</taxon>
        <taxon>Bacillati</taxon>
        <taxon>Bacillota</taxon>
        <taxon>Clostridia</taxon>
        <taxon>Eubacteriales</taxon>
        <taxon>Intestinimonas</taxon>
    </lineage>
</organism>
<accession>A0A0S2VZH7</accession>
<protein>
    <submittedName>
        <fullName evidence="1">Uncharacterized protein</fullName>
    </submittedName>
</protein>
<dbReference type="EMBL" id="CP011307">
    <property type="protein sequence ID" value="ALP92504.1"/>
    <property type="molecule type" value="Genomic_DNA"/>
</dbReference>
<proteinExistence type="predicted"/>
<dbReference type="KEGG" id="ibu:IB211_00108c"/>
<keyword evidence="2" id="KW-1185">Reference proteome</keyword>
<gene>
    <name evidence="1" type="ORF">IB211_00108c</name>
</gene>
<name>A0A0S2VZH7_9FIRM</name>
<evidence type="ECO:0000313" key="2">
    <source>
        <dbReference type="Proteomes" id="UP000064844"/>
    </source>
</evidence>
<evidence type="ECO:0000313" key="1">
    <source>
        <dbReference type="EMBL" id="ALP92504.1"/>
    </source>
</evidence>
<reference evidence="2" key="2">
    <citation type="submission" date="2015-04" db="EMBL/GenBank/DDBJ databases">
        <title>A butyrogenic pathway from the amino acid lysine in a human gut commensal.</title>
        <authorList>
            <person name="de Vos W.M."/>
            <person name="Bui N.T.P."/>
            <person name="Plugge C.M."/>
            <person name="Ritari J."/>
        </authorList>
    </citation>
    <scope>NUCLEOTIDE SEQUENCE [LARGE SCALE GENOMIC DNA]</scope>
    <source>
        <strain evidence="2">AF211</strain>
    </source>
</reference>
<dbReference type="Proteomes" id="UP000064844">
    <property type="component" value="Chromosome"/>
</dbReference>
<dbReference type="AlphaFoldDB" id="A0A0S2VZH7"/>
<dbReference type="RefSeq" id="WP_058116763.1">
    <property type="nucleotide sequence ID" value="NZ_CP011307.1"/>
</dbReference>
<reference evidence="1 2" key="1">
    <citation type="journal article" date="2015" name="Nat. Commun.">
        <title>Production of butyrate from lysine and the Amadori product fructoselysine by a human gut commensal.</title>
        <authorList>
            <person name="Bui T.P."/>
            <person name="Ritari J."/>
            <person name="Boeren S."/>
            <person name="de Waard P."/>
            <person name="Plugge C.M."/>
            <person name="de Vos W.M."/>
        </authorList>
    </citation>
    <scope>NUCLEOTIDE SEQUENCE [LARGE SCALE GENOMIC DNA]</scope>
    <source>
        <strain evidence="1 2">AF211</strain>
    </source>
</reference>